<evidence type="ECO:0000313" key="4">
    <source>
        <dbReference type="Proteomes" id="UP000568696"/>
    </source>
</evidence>
<dbReference type="SUPFAM" id="SSF48557">
    <property type="entry name" value="L-aspartase-like"/>
    <property type="match status" value="1"/>
</dbReference>
<dbReference type="GO" id="GO:0006099">
    <property type="term" value="P:tricarboxylic acid cycle"/>
    <property type="evidence" value="ECO:0007669"/>
    <property type="project" value="InterPro"/>
</dbReference>
<feature type="domain" description="Fumarase C C-terminal" evidence="2">
    <location>
        <begin position="12"/>
        <end position="65"/>
    </location>
</feature>
<sequence length="76" mass="8655">VCRAFVENSIGIVTYLNPFIGHHNGDLVAREAAQTGRSVKDIVLEKELMDAETLERVLSKENLMHPEFRGRLYLDQ</sequence>
<dbReference type="PANTHER" id="PTHR42696">
    <property type="entry name" value="ASPARTATE AMMONIA-LYASE"/>
    <property type="match status" value="1"/>
</dbReference>
<evidence type="ECO:0000256" key="1">
    <source>
        <dbReference type="ARBA" id="ARBA00023239"/>
    </source>
</evidence>
<comment type="caution">
    <text evidence="3">The sequence shown here is derived from an EMBL/GenBank/DDBJ whole genome shotgun (WGS) entry which is preliminary data.</text>
</comment>
<dbReference type="Proteomes" id="UP000568696">
    <property type="component" value="Unassembled WGS sequence"/>
</dbReference>
<dbReference type="Gene3D" id="1.10.40.30">
    <property type="entry name" value="Fumarase/aspartase (C-terminal domain)"/>
    <property type="match status" value="1"/>
</dbReference>
<dbReference type="InterPro" id="IPR008948">
    <property type="entry name" value="L-Aspartase-like"/>
</dbReference>
<dbReference type="GO" id="GO:0005829">
    <property type="term" value="C:cytosol"/>
    <property type="evidence" value="ECO:0007669"/>
    <property type="project" value="TreeGrafter"/>
</dbReference>
<evidence type="ECO:0000313" key="3">
    <source>
        <dbReference type="EMBL" id="NLP38380.1"/>
    </source>
</evidence>
<protein>
    <submittedName>
        <fullName evidence="3">Aspartate ammonia-lyase</fullName>
        <ecNumber evidence="3">4.3.1.1</ecNumber>
    </submittedName>
</protein>
<proteinExistence type="predicted"/>
<dbReference type="GO" id="GO:0008797">
    <property type="term" value="F:aspartate ammonia-lyase activity"/>
    <property type="evidence" value="ECO:0007669"/>
    <property type="project" value="UniProtKB-EC"/>
</dbReference>
<dbReference type="GO" id="GO:0006531">
    <property type="term" value="P:aspartate metabolic process"/>
    <property type="evidence" value="ECO:0007669"/>
    <property type="project" value="TreeGrafter"/>
</dbReference>
<dbReference type="EC" id="4.3.1.1" evidence="3"/>
<name>A0A7X8MU12_9CORY</name>
<organism evidence="3 4">
    <name type="scientific">Corynebacterium pollutisoli</name>
    <dbReference type="NCBI Taxonomy" id="1610489"/>
    <lineage>
        <taxon>Bacteria</taxon>
        <taxon>Bacillati</taxon>
        <taxon>Actinomycetota</taxon>
        <taxon>Actinomycetes</taxon>
        <taxon>Mycobacteriales</taxon>
        <taxon>Corynebacteriaceae</taxon>
        <taxon>Corynebacterium</taxon>
    </lineage>
</organism>
<gene>
    <name evidence="3" type="primary">aspA</name>
    <name evidence="3" type="ORF">GX356_01470</name>
</gene>
<dbReference type="InterPro" id="IPR018951">
    <property type="entry name" value="Fumarase_C_C"/>
</dbReference>
<dbReference type="InterPro" id="IPR051546">
    <property type="entry name" value="Aspartate_Ammonia-Lyase"/>
</dbReference>
<accession>A0A7X8MU12</accession>
<reference evidence="3 4" key="1">
    <citation type="journal article" date="2020" name="Biotechnol. Biofuels">
        <title>New insights from the biogas microbiome by comprehensive genome-resolved metagenomics of nearly 1600 species originating from multiple anaerobic digesters.</title>
        <authorList>
            <person name="Campanaro S."/>
            <person name="Treu L."/>
            <person name="Rodriguez-R L.M."/>
            <person name="Kovalovszki A."/>
            <person name="Ziels R.M."/>
            <person name="Maus I."/>
            <person name="Zhu X."/>
            <person name="Kougias P.G."/>
            <person name="Basile A."/>
            <person name="Luo G."/>
            <person name="Schluter A."/>
            <person name="Konstantinidis K.T."/>
            <person name="Angelidaki I."/>
        </authorList>
    </citation>
    <scope>NUCLEOTIDE SEQUENCE [LARGE SCALE GENOMIC DNA]</scope>
    <source>
        <strain evidence="3">AS23ysBPME_344</strain>
    </source>
</reference>
<dbReference type="Pfam" id="PF10415">
    <property type="entry name" value="FumaraseC_C"/>
    <property type="match status" value="1"/>
</dbReference>
<dbReference type="PANTHER" id="PTHR42696:SF2">
    <property type="entry name" value="ASPARTATE AMMONIA-LYASE"/>
    <property type="match status" value="1"/>
</dbReference>
<evidence type="ECO:0000259" key="2">
    <source>
        <dbReference type="Pfam" id="PF10415"/>
    </source>
</evidence>
<dbReference type="AlphaFoldDB" id="A0A7X8MU12"/>
<dbReference type="EMBL" id="JAAYSN010000032">
    <property type="protein sequence ID" value="NLP38380.1"/>
    <property type="molecule type" value="Genomic_DNA"/>
</dbReference>
<feature type="non-terminal residue" evidence="3">
    <location>
        <position position="1"/>
    </location>
</feature>
<keyword evidence="1 3" id="KW-0456">Lyase</keyword>